<evidence type="ECO:0000256" key="1">
    <source>
        <dbReference type="SAM" id="MobiDB-lite"/>
    </source>
</evidence>
<dbReference type="Pfam" id="PF04424">
    <property type="entry name" value="MINDY_DUB"/>
    <property type="match status" value="1"/>
</dbReference>
<feature type="region of interest" description="Disordered" evidence="1">
    <location>
        <begin position="220"/>
        <end position="248"/>
    </location>
</feature>
<reference evidence="3 4" key="1">
    <citation type="submission" date="2015-07" db="EMBL/GenBank/DDBJ databases">
        <title>Emmonsia species relationships and genome sequence.</title>
        <authorList>
            <person name="Cuomo C.A."/>
            <person name="Schwartz I.S."/>
            <person name="Kenyon C."/>
            <person name="de Hoog G.S."/>
            <person name="Govender N.P."/>
            <person name="Botha A."/>
            <person name="Moreno L."/>
            <person name="de Vries M."/>
            <person name="Munoz J.F."/>
            <person name="Stielow J.B."/>
        </authorList>
    </citation>
    <scope>NUCLEOTIDE SEQUENCE [LARGE SCALE GENOMIC DNA]</scope>
    <source>
        <strain evidence="3 4">CBS 136260</strain>
    </source>
</reference>
<feature type="compositionally biased region" description="Basic and acidic residues" evidence="1">
    <location>
        <begin position="58"/>
        <end position="68"/>
    </location>
</feature>
<dbReference type="EMBL" id="LGUA01000491">
    <property type="protein sequence ID" value="OAX81360.1"/>
    <property type="molecule type" value="Genomic_DNA"/>
</dbReference>
<dbReference type="GO" id="GO:1990380">
    <property type="term" value="F:K48-linked deubiquitinase activity"/>
    <property type="evidence" value="ECO:0007669"/>
    <property type="project" value="InterPro"/>
</dbReference>
<feature type="region of interest" description="Disordered" evidence="1">
    <location>
        <begin position="303"/>
        <end position="351"/>
    </location>
</feature>
<sequence>MLSNPSSDDPHGQHIWDNQNDSPHPASQPMLSAQTRPLSEPAASHPEVPSSGASDLNDTPRSEIKQDEVPNPWMQELAYRPGTRGIPLPQQPGEVDIQWSQQHGQDNGRAQIQDSSHQTPEKERACTVDYPSTYDPSMGVPVEDGRYSGCPGQRRSNNPFLNTRQNTGGLPESSISGPGYFNFPQSTSLDARQNGNFYAHVHYPHKLDGELPQISSQIPFQDTSSDLRPKSGPRETQNDSPFPDKGKERVVWGSSSIAIHPSNPYRQSDEMGFVTQNLNPGQQELSQFGSSSHSSAFPNLKSFQEETKPSEIVQTDDVLPYPGKSGRSSPSKPDELDSFGPNSTAPSVSPERFQPSLERLNGSCQPQPARVVQEKLAETYDIRQVNWTDGKTSLRKSPMLVQCENGPCPLVALVNGLVLRNMTDSPSPIAKALQSREKISLGLIMQALFDELTSYIDGADQLPDIEALSSFLVMLHTGMNVNPQLVLANYTSDSPGTFLETNDTTLYSSFKIPLVHGWLAEQSSAACTALTRVAQNHDDIQLLHFRKEELEDRVFRGESLTTDDEKLMQDIHTIQQFVNVENATQLSAFGLVHLKKCLKPGSVSILFRNDHFSTLFKHPASNELFTLVTDAGYANHAEIVWESLIDVNGSNAGFFSGDFQPVGNSQSPASHHPSVRAPGPSNGSTHGHNPDGSNVESTNNTEQTDADYAFALALQFQDEEEQRLPNPHNQTQIGTSHPPSLARPSLQSQGVIHAFSSSGSNFSRRQSTSSANCRTTRRIQEVRPLLPRPRTPVADPSADAPPPTYEQAANSPVYTPSSDHSQYDGTHSSNPSIVGPRSSSYAFNNNLSPNQGSSYNENRRTHAPSTPSLPPRHRDRDRNKDCIVM</sequence>
<proteinExistence type="predicted"/>
<feature type="domain" description="MINDY deubiquitinase" evidence="2">
    <location>
        <begin position="378"/>
        <end position="659"/>
    </location>
</feature>
<feature type="compositionally biased region" description="Polar residues" evidence="1">
    <location>
        <begin position="681"/>
        <end position="700"/>
    </location>
</feature>
<keyword evidence="4" id="KW-1185">Reference proteome</keyword>
<feature type="compositionally biased region" description="Polar residues" evidence="1">
    <location>
        <begin position="154"/>
        <end position="176"/>
    </location>
</feature>
<dbReference type="PANTHER" id="PTHR18063:SF6">
    <property type="entry name" value="UBIQUITIN CARBOXYL-TERMINAL HYDROLASE"/>
    <property type="match status" value="1"/>
</dbReference>
<feature type="compositionally biased region" description="Low complexity" evidence="1">
    <location>
        <begin position="756"/>
        <end position="770"/>
    </location>
</feature>
<dbReference type="GO" id="GO:0071108">
    <property type="term" value="P:protein K48-linked deubiquitination"/>
    <property type="evidence" value="ECO:0007669"/>
    <property type="project" value="TreeGrafter"/>
</dbReference>
<comment type="caution">
    <text evidence="3">The sequence shown here is derived from an EMBL/GenBank/DDBJ whole genome shotgun (WGS) entry which is preliminary data.</text>
</comment>
<accession>A0A1B7NX56</accession>
<feature type="compositionally biased region" description="Basic and acidic residues" evidence="1">
    <location>
        <begin position="225"/>
        <end position="248"/>
    </location>
</feature>
<evidence type="ECO:0000313" key="3">
    <source>
        <dbReference type="EMBL" id="OAX81360.1"/>
    </source>
</evidence>
<dbReference type="OrthoDB" id="10261212at2759"/>
<evidence type="ECO:0000313" key="4">
    <source>
        <dbReference type="Proteomes" id="UP000091918"/>
    </source>
</evidence>
<feature type="compositionally biased region" description="Low complexity" evidence="1">
    <location>
        <begin position="320"/>
        <end position="331"/>
    </location>
</feature>
<feature type="region of interest" description="Disordered" evidence="1">
    <location>
        <begin position="658"/>
        <end position="700"/>
    </location>
</feature>
<dbReference type="GO" id="GO:0005829">
    <property type="term" value="C:cytosol"/>
    <property type="evidence" value="ECO:0007669"/>
    <property type="project" value="TreeGrafter"/>
</dbReference>
<feature type="region of interest" description="Disordered" evidence="1">
    <location>
        <begin position="1"/>
        <end position="176"/>
    </location>
</feature>
<dbReference type="InterPro" id="IPR033979">
    <property type="entry name" value="MINDY_domain"/>
</dbReference>
<feature type="region of interest" description="Disordered" evidence="1">
    <location>
        <begin position="720"/>
        <end position="885"/>
    </location>
</feature>
<dbReference type="PANTHER" id="PTHR18063">
    <property type="entry name" value="NF-E2 INDUCIBLE PROTEIN"/>
    <property type="match status" value="1"/>
</dbReference>
<gene>
    <name evidence="3" type="ORF">ACJ72_04300</name>
</gene>
<feature type="compositionally biased region" description="Polar residues" evidence="1">
    <location>
        <begin position="727"/>
        <end position="738"/>
    </location>
</feature>
<dbReference type="GO" id="GO:0004843">
    <property type="term" value="F:cysteine-type deubiquitinase activity"/>
    <property type="evidence" value="ECO:0007669"/>
    <property type="project" value="InterPro"/>
</dbReference>
<feature type="compositionally biased region" description="Polar residues" evidence="1">
    <location>
        <begin position="807"/>
        <end position="856"/>
    </location>
</feature>
<evidence type="ECO:0000259" key="2">
    <source>
        <dbReference type="Pfam" id="PF04424"/>
    </source>
</evidence>
<dbReference type="Proteomes" id="UP000091918">
    <property type="component" value="Unassembled WGS sequence"/>
</dbReference>
<organism evidence="3 4">
    <name type="scientific">Emergomyces africanus</name>
    <dbReference type="NCBI Taxonomy" id="1955775"/>
    <lineage>
        <taxon>Eukaryota</taxon>
        <taxon>Fungi</taxon>
        <taxon>Dikarya</taxon>
        <taxon>Ascomycota</taxon>
        <taxon>Pezizomycotina</taxon>
        <taxon>Eurotiomycetes</taxon>
        <taxon>Eurotiomycetidae</taxon>
        <taxon>Onygenales</taxon>
        <taxon>Ajellomycetaceae</taxon>
        <taxon>Emergomyces</taxon>
    </lineage>
</organism>
<feature type="compositionally biased region" description="Basic and acidic residues" evidence="1">
    <location>
        <begin position="872"/>
        <end position="885"/>
    </location>
</feature>
<dbReference type="GO" id="GO:0016807">
    <property type="term" value="F:cysteine-type carboxypeptidase activity"/>
    <property type="evidence" value="ECO:0007669"/>
    <property type="project" value="TreeGrafter"/>
</dbReference>
<dbReference type="GO" id="GO:0071944">
    <property type="term" value="C:cell periphery"/>
    <property type="evidence" value="ECO:0007669"/>
    <property type="project" value="TreeGrafter"/>
</dbReference>
<feature type="compositionally biased region" description="Polar residues" evidence="1">
    <location>
        <begin position="98"/>
        <end position="118"/>
    </location>
</feature>
<dbReference type="STRING" id="1658172.A0A1B7NX56"/>
<name>A0A1B7NX56_9EURO</name>
<dbReference type="AlphaFoldDB" id="A0A1B7NX56"/>
<protein>
    <recommendedName>
        <fullName evidence="2">MINDY deubiquitinase domain-containing protein</fullName>
    </recommendedName>
</protein>
<dbReference type="InterPro" id="IPR007518">
    <property type="entry name" value="MINDY"/>
</dbReference>